<proteinExistence type="predicted"/>
<organism evidence="1 2">
    <name type="scientific">Desulforamulus ruminis (strain ATCC 23193 / DSM 2154 / NCIMB 8452 / DL)</name>
    <name type="common">Desulfotomaculum ruminis</name>
    <dbReference type="NCBI Taxonomy" id="696281"/>
    <lineage>
        <taxon>Bacteria</taxon>
        <taxon>Bacillati</taxon>
        <taxon>Bacillota</taxon>
        <taxon>Clostridia</taxon>
        <taxon>Eubacteriales</taxon>
        <taxon>Peptococcaceae</taxon>
        <taxon>Desulforamulus</taxon>
    </lineage>
</organism>
<accession>F6DTH5</accession>
<dbReference type="Proteomes" id="UP000009234">
    <property type="component" value="Chromosome"/>
</dbReference>
<dbReference type="AlphaFoldDB" id="F6DTH5"/>
<evidence type="ECO:0000313" key="2">
    <source>
        <dbReference type="Proteomes" id="UP000009234"/>
    </source>
</evidence>
<dbReference type="EMBL" id="CP002780">
    <property type="protein sequence ID" value="AEG60037.1"/>
    <property type="molecule type" value="Genomic_DNA"/>
</dbReference>
<reference evidence="2" key="1">
    <citation type="submission" date="2011-05" db="EMBL/GenBank/DDBJ databases">
        <title>Complete sequence of Desulfotomaculum ruminis DSM 2154.</title>
        <authorList>
            <person name="Lucas S."/>
            <person name="Copeland A."/>
            <person name="Lapidus A."/>
            <person name="Cheng J.-F."/>
            <person name="Goodwin L."/>
            <person name="Pitluck S."/>
            <person name="Lu M."/>
            <person name="Detter J.C."/>
            <person name="Han C."/>
            <person name="Tapia R."/>
            <person name="Land M."/>
            <person name="Hauser L."/>
            <person name="Kyrpides N."/>
            <person name="Ivanova N."/>
            <person name="Mikhailova N."/>
            <person name="Pagani I."/>
            <person name="Stams A.J.M."/>
            <person name="Plugge C.M."/>
            <person name="Muyzer G."/>
            <person name="Kuever J."/>
            <person name="Parshina S.N."/>
            <person name="Ivanova A.E."/>
            <person name="Nazina T.N."/>
            <person name="Brambilla E."/>
            <person name="Spring S."/>
            <person name="Klenk H.-P."/>
            <person name="Woyke T."/>
        </authorList>
    </citation>
    <scope>NUCLEOTIDE SEQUENCE [LARGE SCALE GENOMIC DNA]</scope>
    <source>
        <strain evidence="2">ATCC 23193 / DSM 2154 / NCIB 8452 / DL</strain>
    </source>
</reference>
<dbReference type="HOGENOM" id="CLU_2632365_0_0_9"/>
<keyword evidence="2" id="KW-1185">Reference proteome</keyword>
<name>F6DTH5_DESRL</name>
<evidence type="ECO:0000313" key="1">
    <source>
        <dbReference type="EMBL" id="AEG60037.1"/>
    </source>
</evidence>
<dbReference type="KEGG" id="dru:Desru_1773"/>
<dbReference type="RefSeq" id="WP_013841801.1">
    <property type="nucleotide sequence ID" value="NC_015589.1"/>
</dbReference>
<reference evidence="1 2" key="2">
    <citation type="journal article" date="2012" name="Stand. Genomic Sci.">
        <title>Complete genome sequence of the sulfate-reducing firmicute Desulfotomaculum ruminis type strain (DL(T)).</title>
        <authorList>
            <person name="Spring S."/>
            <person name="Visser M."/>
            <person name="Lu M."/>
            <person name="Copeland A."/>
            <person name="Lapidus A."/>
            <person name="Lucas S."/>
            <person name="Cheng J.F."/>
            <person name="Han C."/>
            <person name="Tapia R."/>
            <person name="Goodwin L.A."/>
            <person name="Pitluck S."/>
            <person name="Ivanova N."/>
            <person name="Land M."/>
            <person name="Hauser L."/>
            <person name="Larimer F."/>
            <person name="Rohde M."/>
            <person name="Goker M."/>
            <person name="Detter J.C."/>
            <person name="Kyrpides N.C."/>
            <person name="Woyke T."/>
            <person name="Schaap P.J."/>
            <person name="Plugge C.M."/>
            <person name="Muyzer G."/>
            <person name="Kuever J."/>
            <person name="Pereira I.A."/>
            <person name="Parshina S.N."/>
            <person name="Bernier-Latmani R."/>
            <person name="Stams A.J."/>
            <person name="Klenk H.P."/>
        </authorList>
    </citation>
    <scope>NUCLEOTIDE SEQUENCE [LARGE SCALE GENOMIC DNA]</scope>
    <source>
        <strain evidence="2">ATCC 23193 / DSM 2154 / NCIB 8452 / DL</strain>
    </source>
</reference>
<sequence length="77" mass="9178">MEQLSLYPLTGQEQVDYLYWSIHKTLDRERGNRKFVFRNDPIKMGKKLREIDEAMEALRILHRWASEGVKNRGDSGR</sequence>
<protein>
    <submittedName>
        <fullName evidence="1">Uncharacterized protein</fullName>
    </submittedName>
</protein>
<gene>
    <name evidence="1" type="ordered locus">Desru_1773</name>
</gene>